<keyword evidence="1" id="KW-0472">Membrane</keyword>
<evidence type="ECO:0000256" key="1">
    <source>
        <dbReference type="SAM" id="Phobius"/>
    </source>
</evidence>
<dbReference type="EMBL" id="CP036266">
    <property type="protein sequence ID" value="QDT22442.1"/>
    <property type="molecule type" value="Genomic_DNA"/>
</dbReference>
<dbReference type="OrthoDB" id="9952204at2"/>
<feature type="transmembrane region" description="Helical" evidence="1">
    <location>
        <begin position="6"/>
        <end position="22"/>
    </location>
</feature>
<keyword evidence="3" id="KW-1185">Reference proteome</keyword>
<dbReference type="AlphaFoldDB" id="A0A517PSU0"/>
<evidence type="ECO:0000313" key="2">
    <source>
        <dbReference type="EMBL" id="QDT22442.1"/>
    </source>
</evidence>
<accession>A0A517PSU0</accession>
<proteinExistence type="predicted"/>
<organism evidence="2 3">
    <name type="scientific">Gimesia chilikensis</name>
    <dbReference type="NCBI Taxonomy" id="2605989"/>
    <lineage>
        <taxon>Bacteria</taxon>
        <taxon>Pseudomonadati</taxon>
        <taxon>Planctomycetota</taxon>
        <taxon>Planctomycetia</taxon>
        <taxon>Planctomycetales</taxon>
        <taxon>Planctomycetaceae</taxon>
        <taxon>Gimesia</taxon>
    </lineage>
</organism>
<reference evidence="2 3" key="1">
    <citation type="submission" date="2019-02" db="EMBL/GenBank/DDBJ databases">
        <title>Deep-cultivation of Planctomycetes and their phenomic and genomic characterization uncovers novel biology.</title>
        <authorList>
            <person name="Wiegand S."/>
            <person name="Jogler M."/>
            <person name="Boedeker C."/>
            <person name="Pinto D."/>
            <person name="Vollmers J."/>
            <person name="Rivas-Marin E."/>
            <person name="Kohn T."/>
            <person name="Peeters S.H."/>
            <person name="Heuer A."/>
            <person name="Rast P."/>
            <person name="Oberbeckmann S."/>
            <person name="Bunk B."/>
            <person name="Jeske O."/>
            <person name="Meyerdierks A."/>
            <person name="Storesund J.E."/>
            <person name="Kallscheuer N."/>
            <person name="Luecker S."/>
            <person name="Lage O.M."/>
            <person name="Pohl T."/>
            <person name="Merkel B.J."/>
            <person name="Hornburger P."/>
            <person name="Mueller R.-W."/>
            <person name="Bruemmer F."/>
            <person name="Labrenz M."/>
            <person name="Spormann A.M."/>
            <person name="Op den Camp H."/>
            <person name="Overmann J."/>
            <person name="Amann R."/>
            <person name="Jetten M.S.M."/>
            <person name="Mascher T."/>
            <person name="Medema M.H."/>
            <person name="Devos D.P."/>
            <person name="Kaster A.-K."/>
            <person name="Ovreas L."/>
            <person name="Rohde M."/>
            <person name="Galperin M.Y."/>
            <person name="Jogler C."/>
        </authorList>
    </citation>
    <scope>NUCLEOTIDE SEQUENCE [LARGE SCALE GENOMIC DNA]</scope>
    <source>
        <strain evidence="2 3">HG66A1</strain>
    </source>
</reference>
<dbReference type="Proteomes" id="UP000320421">
    <property type="component" value="Chromosome"/>
</dbReference>
<dbReference type="RefSeq" id="WP_145188284.1">
    <property type="nucleotide sequence ID" value="NZ_CP036266.1"/>
</dbReference>
<keyword evidence="1" id="KW-0812">Transmembrane</keyword>
<evidence type="ECO:0000313" key="3">
    <source>
        <dbReference type="Proteomes" id="UP000320421"/>
    </source>
</evidence>
<name>A0A517PSU0_9PLAN</name>
<gene>
    <name evidence="2" type="ORF">HG66A1_42500</name>
</gene>
<keyword evidence="1" id="KW-1133">Transmembrane helix</keyword>
<sequence>MEKVTLSAIIFLVILIAILLIAPEDEQGVGPQGSSVEIKRHASDLLNVHDVKITPEGILQMSYLDETGFLTSHHFINLKSGNVILVEDEEFTPKRVMLTDTLHGGLKVTVAKSLNLNLPPSTAKTPLSPPPR</sequence>
<protein>
    <submittedName>
        <fullName evidence="2">Uncharacterized protein</fullName>
    </submittedName>
</protein>